<sequence>MFQITPQPEIPRLKIRRSWPPVCWKMKADNSINSEMHAEKALKRILNVWKSSVLHENCATYTCKLFKCWNDMVAKKIFIAYTIEETRDKSLKKEWPDDTHTTQLHFENEEVLVDV</sequence>
<proteinExistence type="predicted"/>
<dbReference type="AlphaFoldDB" id="A0A4Y2X544"/>
<dbReference type="Proteomes" id="UP000499080">
    <property type="component" value="Unassembled WGS sequence"/>
</dbReference>
<keyword evidence="2" id="KW-1185">Reference proteome</keyword>
<name>A0A4Y2X544_ARAVE</name>
<comment type="caution">
    <text evidence="1">The sequence shown here is derived from an EMBL/GenBank/DDBJ whole genome shotgun (WGS) entry which is preliminary data.</text>
</comment>
<organism evidence="1 2">
    <name type="scientific">Araneus ventricosus</name>
    <name type="common">Orbweaver spider</name>
    <name type="synonym">Epeira ventricosa</name>
    <dbReference type="NCBI Taxonomy" id="182803"/>
    <lineage>
        <taxon>Eukaryota</taxon>
        <taxon>Metazoa</taxon>
        <taxon>Ecdysozoa</taxon>
        <taxon>Arthropoda</taxon>
        <taxon>Chelicerata</taxon>
        <taxon>Arachnida</taxon>
        <taxon>Araneae</taxon>
        <taxon>Araneomorphae</taxon>
        <taxon>Entelegynae</taxon>
        <taxon>Araneoidea</taxon>
        <taxon>Araneidae</taxon>
        <taxon>Araneus</taxon>
    </lineage>
</organism>
<gene>
    <name evidence="1" type="ORF">AVEN_194934_1</name>
</gene>
<accession>A0A4Y2X544</accession>
<reference evidence="1 2" key="1">
    <citation type="journal article" date="2019" name="Sci. Rep.">
        <title>Orb-weaving spider Araneus ventricosus genome elucidates the spidroin gene catalogue.</title>
        <authorList>
            <person name="Kono N."/>
            <person name="Nakamura H."/>
            <person name="Ohtoshi R."/>
            <person name="Moran D.A.P."/>
            <person name="Shinohara A."/>
            <person name="Yoshida Y."/>
            <person name="Fujiwara M."/>
            <person name="Mori M."/>
            <person name="Tomita M."/>
            <person name="Arakawa K."/>
        </authorList>
    </citation>
    <scope>NUCLEOTIDE SEQUENCE [LARGE SCALE GENOMIC DNA]</scope>
</reference>
<protein>
    <submittedName>
        <fullName evidence="1">Uncharacterized protein</fullName>
    </submittedName>
</protein>
<evidence type="ECO:0000313" key="1">
    <source>
        <dbReference type="EMBL" id="GBO43122.1"/>
    </source>
</evidence>
<dbReference type="EMBL" id="BGPR01069487">
    <property type="protein sequence ID" value="GBO43122.1"/>
    <property type="molecule type" value="Genomic_DNA"/>
</dbReference>
<evidence type="ECO:0000313" key="2">
    <source>
        <dbReference type="Proteomes" id="UP000499080"/>
    </source>
</evidence>